<accession>V9W245</accession>
<organism evidence="1 2">
    <name type="scientific">Leisingera methylohalidivorans DSM 14336</name>
    <dbReference type="NCBI Taxonomy" id="999552"/>
    <lineage>
        <taxon>Bacteria</taxon>
        <taxon>Pseudomonadati</taxon>
        <taxon>Pseudomonadota</taxon>
        <taxon>Alphaproteobacteria</taxon>
        <taxon>Rhodobacterales</taxon>
        <taxon>Roseobacteraceae</taxon>
        <taxon>Leisingera</taxon>
    </lineage>
</organism>
<dbReference type="KEGG" id="lmd:METH_23140"/>
<name>V9W245_9RHOB</name>
<dbReference type="HOGENOM" id="CLU_2991196_0_0_5"/>
<dbReference type="EMBL" id="CP006775">
    <property type="protein sequence ID" value="AHD03730.1"/>
    <property type="molecule type" value="Genomic_DNA"/>
</dbReference>
<protein>
    <submittedName>
        <fullName evidence="1">Uncharacterized protein</fullName>
    </submittedName>
</protein>
<evidence type="ECO:0000313" key="1">
    <source>
        <dbReference type="EMBL" id="AHD03730.1"/>
    </source>
</evidence>
<keyword evidence="2" id="KW-1185">Reference proteome</keyword>
<geneLocation type="plasmid" evidence="2">
    <name>2</name>
</geneLocation>
<proteinExistence type="predicted"/>
<gene>
    <name evidence="1" type="ORF">METH_23140</name>
</gene>
<sequence>MVFTGEKRLLLLLEFHPIGVTGASADGETYSAADVEKLVPQAIDTTVARLERMPGGK</sequence>
<dbReference type="RefSeq" id="WP_024092525.1">
    <property type="nucleotide sequence ID" value="NC_023136.1"/>
</dbReference>
<dbReference type="Proteomes" id="UP000018780">
    <property type="component" value="Plasmid unnamed2"/>
</dbReference>
<reference evidence="1 2" key="1">
    <citation type="submission" date="2013-09" db="EMBL/GenBank/DDBJ databases">
        <authorList>
            <consortium name="DOE Joint Genome Institute"/>
            <person name="Klenk H.-P."/>
            <person name="Huntemann M."/>
            <person name="Han J."/>
            <person name="Chen A."/>
            <person name="Kyrpides N."/>
            <person name="Mavromatis K."/>
            <person name="Markowitz V."/>
            <person name="Palaniappan K."/>
            <person name="Ivanova N."/>
            <person name="Schaumberg A."/>
            <person name="Pati A."/>
            <person name="Liolios K."/>
            <person name="Nordberg H.P."/>
            <person name="Cantor M.N."/>
            <person name="Hua S.X."/>
            <person name="Woyke T."/>
        </authorList>
    </citation>
    <scope>NUCLEOTIDE SEQUENCE [LARGE SCALE GENOMIC DNA]</scope>
    <source>
        <strain evidence="1 2">DSM 14336</strain>
        <plasmid evidence="2">2</plasmid>
    </source>
</reference>
<keyword evidence="1" id="KW-0614">Plasmid</keyword>
<dbReference type="PATRIC" id="fig|999552.6.peg.4569"/>
<dbReference type="AlphaFoldDB" id="V9W245"/>
<evidence type="ECO:0000313" key="2">
    <source>
        <dbReference type="Proteomes" id="UP000018780"/>
    </source>
</evidence>